<evidence type="ECO:0000256" key="2">
    <source>
        <dbReference type="ARBA" id="ARBA00023277"/>
    </source>
</evidence>
<evidence type="ECO:0000313" key="4">
    <source>
        <dbReference type="EMBL" id="CAB4280742.1"/>
    </source>
</evidence>
<feature type="chain" id="PRO_5036388586" description="Galactinol--sucrose galactosyltransferase" evidence="3">
    <location>
        <begin position="22"/>
        <end position="538"/>
    </location>
</feature>
<reference evidence="7" key="1">
    <citation type="journal article" date="2020" name="Genome Biol.">
        <title>Gamete binning: chromosome-level and haplotype-resolved genome assembly enabled by high-throughput single-cell sequencing of gamete genomes.</title>
        <authorList>
            <person name="Campoy J.A."/>
            <person name="Sun H."/>
            <person name="Goel M."/>
            <person name="Jiao W.-B."/>
            <person name="Folz-Donahue K."/>
            <person name="Wang N."/>
            <person name="Rubio M."/>
            <person name="Liu C."/>
            <person name="Kukat C."/>
            <person name="Ruiz D."/>
            <person name="Huettel B."/>
            <person name="Schneeberger K."/>
        </authorList>
    </citation>
    <scope>NUCLEOTIDE SEQUENCE [LARGE SCALE GENOMIC DNA]</scope>
    <source>
        <strain evidence="7">cv. Rojo Pasion</strain>
    </source>
</reference>
<keyword evidence="7" id="KW-1185">Reference proteome</keyword>
<dbReference type="EMBL" id="CAEKKB010000005">
    <property type="protein sequence ID" value="CAB4311146.1"/>
    <property type="molecule type" value="Genomic_DNA"/>
</dbReference>
<keyword evidence="3" id="KW-0732">Signal</keyword>
<proteinExistence type="inferred from homology"/>
<dbReference type="Proteomes" id="UP000507222">
    <property type="component" value="Unassembled WGS sequence"/>
</dbReference>
<organism evidence="4 6">
    <name type="scientific">Prunus armeniaca</name>
    <name type="common">Apricot</name>
    <name type="synonym">Armeniaca vulgaris</name>
    <dbReference type="NCBI Taxonomy" id="36596"/>
    <lineage>
        <taxon>Eukaryota</taxon>
        <taxon>Viridiplantae</taxon>
        <taxon>Streptophyta</taxon>
        <taxon>Embryophyta</taxon>
        <taxon>Tracheophyta</taxon>
        <taxon>Spermatophyta</taxon>
        <taxon>Magnoliopsida</taxon>
        <taxon>eudicotyledons</taxon>
        <taxon>Gunneridae</taxon>
        <taxon>Pentapetalae</taxon>
        <taxon>rosids</taxon>
        <taxon>fabids</taxon>
        <taxon>Rosales</taxon>
        <taxon>Rosaceae</taxon>
        <taxon>Amygdaloideae</taxon>
        <taxon>Amygdaleae</taxon>
        <taxon>Prunus</taxon>
    </lineage>
</organism>
<dbReference type="GO" id="GO:0047274">
    <property type="term" value="F:galactinol-sucrose galactosyltransferase activity"/>
    <property type="evidence" value="ECO:0007669"/>
    <property type="project" value="TreeGrafter"/>
</dbReference>
<feature type="signal peptide" evidence="3">
    <location>
        <begin position="1"/>
        <end position="21"/>
    </location>
</feature>
<evidence type="ECO:0000313" key="7">
    <source>
        <dbReference type="Proteomes" id="UP000507245"/>
    </source>
</evidence>
<dbReference type="Pfam" id="PF05691">
    <property type="entry name" value="Raffinose_syn"/>
    <property type="match status" value="3"/>
</dbReference>
<dbReference type="EMBL" id="CAEKDK010000005">
    <property type="protein sequence ID" value="CAB4280742.1"/>
    <property type="molecule type" value="Genomic_DNA"/>
</dbReference>
<name>A0A6J5UXJ4_PRUAR</name>
<dbReference type="PANTHER" id="PTHR31268:SF37">
    <property type="entry name" value="GALACTINOL--SUCROSE GALACTOSYLTRANSFERASE"/>
    <property type="match status" value="1"/>
</dbReference>
<evidence type="ECO:0008006" key="8">
    <source>
        <dbReference type="Google" id="ProtNLM"/>
    </source>
</evidence>
<dbReference type="PANTHER" id="PTHR31268">
    <property type="match status" value="1"/>
</dbReference>
<protein>
    <recommendedName>
        <fullName evidence="8">Galactinol--sucrose galactosyltransferase</fullName>
    </recommendedName>
</protein>
<evidence type="ECO:0000256" key="1">
    <source>
        <dbReference type="ARBA" id="ARBA00007240"/>
    </source>
</evidence>
<dbReference type="AlphaFoldDB" id="A0A6J5UXJ4"/>
<dbReference type="Proteomes" id="UP000507245">
    <property type="component" value="Unassembled WGS sequence"/>
</dbReference>
<dbReference type="SUPFAM" id="SSF51445">
    <property type="entry name" value="(Trans)glycosidases"/>
    <property type="match status" value="1"/>
</dbReference>
<gene>
    <name evidence="4" type="ORF">CURHAP_LOCUS33680</name>
    <name evidence="5" type="ORF">ORAREDHAP_LOCUS33229</name>
</gene>
<evidence type="ECO:0000313" key="5">
    <source>
        <dbReference type="EMBL" id="CAB4311146.1"/>
    </source>
</evidence>
<dbReference type="OrthoDB" id="4664297at2759"/>
<reference evidence="4 6" key="2">
    <citation type="submission" date="2020-05" db="EMBL/GenBank/DDBJ databases">
        <authorList>
            <person name="Campoy J."/>
            <person name="Schneeberger K."/>
            <person name="Spophaly S."/>
        </authorList>
    </citation>
    <scope>NUCLEOTIDE SEQUENCE [LARGE SCALE GENOMIC DNA]</scope>
    <source>
        <strain evidence="4">PruArmRojPasFocal</strain>
    </source>
</reference>
<dbReference type="InterPro" id="IPR008811">
    <property type="entry name" value="Glycosyl_hydrolases_36"/>
</dbReference>
<sequence>MFTSIFRFKVWWTTYWAGTSGNDVENETQMILLEKNDLGRLYVLILQLLEGPFRASLQPGSHNKDYYMDMCVKSGSTRVSASSFRSCLYMHVGDDLCSLVKEAMEVLICHNDDPIGQEGMTRTSAGEQMPYRLIDFKENFKFRSYEGKKKGEVGVCSKDMGAFIKDLKEEFGSVENVYVWHVLCGTIEDLAVDKIVNNGVGLVLPEVAHKLYEGLHSHLQSVGIDGIKVDVIHLLEMLFEEFGGRVELAKAYYKALTDSMKKHFNGNGVIASMQHCNDFMYLGTTAISLGRIGDDFWSKTTEAAYGTYWLQGCHTVHCAYDSLWIGNIIHQDWDMFKSTHPCAEFHAASRAIGPIYISDSVGKHNFKVLKSLVLPDGSVLRCQHYALPTRDCLFEDPVHDGKTMLKIWNLNKQKKLQLLKLSKKVEISLQPFNFEILTVSAVRVLPKKLIQFAPIGLVNMLNTGGAIQSLEFEDEENSSNLVRIRMKGCGEMRVFASEKPSACMIDGEEVKFDFVDKRVKVQVSWPNSSTSTVVDFLF</sequence>
<accession>A0A6J5UXJ4</accession>
<dbReference type="InterPro" id="IPR017853">
    <property type="entry name" value="GH"/>
</dbReference>
<keyword evidence="2" id="KW-0119">Carbohydrate metabolism</keyword>
<evidence type="ECO:0000256" key="3">
    <source>
        <dbReference type="SAM" id="SignalP"/>
    </source>
</evidence>
<evidence type="ECO:0000313" key="6">
    <source>
        <dbReference type="Proteomes" id="UP000507222"/>
    </source>
</evidence>
<comment type="similarity">
    <text evidence="1">Belongs to the glycosyl hydrolases 36 family.</text>
</comment>